<proteinExistence type="predicted"/>
<dbReference type="GeneID" id="97549239"/>
<dbReference type="InterPro" id="IPR011990">
    <property type="entry name" value="TPR-like_helical_dom_sf"/>
</dbReference>
<evidence type="ECO:0000256" key="3">
    <source>
        <dbReference type="PROSITE-ProRule" id="PRU00339"/>
    </source>
</evidence>
<dbReference type="InterPro" id="IPR019734">
    <property type="entry name" value="TPR_rpt"/>
</dbReference>
<keyword evidence="4" id="KW-1133">Transmembrane helix</keyword>
<dbReference type="Pfam" id="PF07719">
    <property type="entry name" value="TPR_2"/>
    <property type="match status" value="1"/>
</dbReference>
<keyword evidence="4" id="KW-0472">Membrane</keyword>
<name>A0A2V2N163_9EURY</name>
<evidence type="ECO:0000256" key="1">
    <source>
        <dbReference type="ARBA" id="ARBA00022737"/>
    </source>
</evidence>
<dbReference type="OrthoDB" id="115601at2157"/>
<organism evidence="5 6">
    <name type="scientific">Methanospirillum lacunae</name>
    <dbReference type="NCBI Taxonomy" id="668570"/>
    <lineage>
        <taxon>Archaea</taxon>
        <taxon>Methanobacteriati</taxon>
        <taxon>Methanobacteriota</taxon>
        <taxon>Stenosarchaea group</taxon>
        <taxon>Methanomicrobia</taxon>
        <taxon>Methanomicrobiales</taxon>
        <taxon>Methanospirillaceae</taxon>
        <taxon>Methanospirillum</taxon>
    </lineage>
</organism>
<sequence length="130" mass="14826">MTSEPDLLFHEGKAAWRAGNLQQAADLFFEILEADDQYHLAWNALGVVYSQAGEYEEADTCFKNALFLTPDNPVYLQNRGKNNRKLEALWEKSEPVKPAVKIPHMYIIMGIVIVILIIVISYFLLLKQSI</sequence>
<gene>
    <name evidence="5" type="ORF">DK846_01680</name>
</gene>
<dbReference type="EMBL" id="QGMY01000002">
    <property type="protein sequence ID" value="PWR73902.1"/>
    <property type="molecule type" value="Genomic_DNA"/>
</dbReference>
<feature type="repeat" description="TPR" evidence="3">
    <location>
        <begin position="39"/>
        <end position="72"/>
    </location>
</feature>
<dbReference type="PROSITE" id="PS50005">
    <property type="entry name" value="TPR"/>
    <property type="match status" value="1"/>
</dbReference>
<keyword evidence="1" id="KW-0677">Repeat</keyword>
<evidence type="ECO:0000256" key="2">
    <source>
        <dbReference type="ARBA" id="ARBA00022803"/>
    </source>
</evidence>
<accession>A0A2V2N163</accession>
<keyword evidence="2 3" id="KW-0802">TPR repeat</keyword>
<evidence type="ECO:0000313" key="5">
    <source>
        <dbReference type="EMBL" id="PWR73902.1"/>
    </source>
</evidence>
<dbReference type="PROSITE" id="PS50293">
    <property type="entry name" value="TPR_REGION"/>
    <property type="match status" value="1"/>
</dbReference>
<evidence type="ECO:0000313" key="6">
    <source>
        <dbReference type="Proteomes" id="UP000245657"/>
    </source>
</evidence>
<dbReference type="SUPFAM" id="SSF48452">
    <property type="entry name" value="TPR-like"/>
    <property type="match status" value="1"/>
</dbReference>
<feature type="transmembrane region" description="Helical" evidence="4">
    <location>
        <begin position="105"/>
        <end position="125"/>
    </location>
</feature>
<dbReference type="Proteomes" id="UP000245657">
    <property type="component" value="Unassembled WGS sequence"/>
</dbReference>
<dbReference type="Gene3D" id="1.25.40.10">
    <property type="entry name" value="Tetratricopeptide repeat domain"/>
    <property type="match status" value="1"/>
</dbReference>
<dbReference type="InterPro" id="IPR013105">
    <property type="entry name" value="TPR_2"/>
</dbReference>
<evidence type="ECO:0000256" key="4">
    <source>
        <dbReference type="SAM" id="Phobius"/>
    </source>
</evidence>
<protein>
    <submittedName>
        <fullName evidence="5">Uncharacterized protein</fullName>
    </submittedName>
</protein>
<dbReference type="SMART" id="SM00028">
    <property type="entry name" value="TPR"/>
    <property type="match status" value="2"/>
</dbReference>
<keyword evidence="4" id="KW-0812">Transmembrane</keyword>
<dbReference type="RefSeq" id="WP_109967182.1">
    <property type="nucleotide sequence ID" value="NZ_CP176093.1"/>
</dbReference>
<reference evidence="5 6" key="1">
    <citation type="submission" date="2018-05" db="EMBL/GenBank/DDBJ databases">
        <title>Draft genome of Methanospirillum lacunae Ki8-1.</title>
        <authorList>
            <person name="Dueholm M.S."/>
            <person name="Nielsen P.H."/>
            <person name="Bakmann L.F."/>
            <person name="Otzen D.E."/>
        </authorList>
    </citation>
    <scope>NUCLEOTIDE SEQUENCE [LARGE SCALE GENOMIC DNA]</scope>
    <source>
        <strain evidence="5 6">Ki8-1</strain>
    </source>
</reference>
<dbReference type="AlphaFoldDB" id="A0A2V2N163"/>
<comment type="caution">
    <text evidence="5">The sequence shown here is derived from an EMBL/GenBank/DDBJ whole genome shotgun (WGS) entry which is preliminary data.</text>
</comment>
<keyword evidence="6" id="KW-1185">Reference proteome</keyword>